<dbReference type="InterPro" id="IPR027785">
    <property type="entry name" value="UvrD-like_helicase_C"/>
</dbReference>
<proteinExistence type="inferred from homology"/>
<dbReference type="PANTHER" id="PTHR43788">
    <property type="entry name" value="DNA2/NAM7 HELICASE FAMILY MEMBER"/>
    <property type="match status" value="1"/>
</dbReference>
<dbReference type="Gene3D" id="3.40.50.300">
    <property type="entry name" value="P-loop containing nucleotide triphosphate hydrolases"/>
    <property type="match status" value="3"/>
</dbReference>
<protein>
    <recommendedName>
        <fullName evidence="3">RecBCD enzyme subunit RecD</fullName>
        <ecNumber evidence="3">5.6.2.3</ecNumber>
    </recommendedName>
    <alternativeName>
        <fullName evidence="3">DNA 5'-3' helicase subunit RecD</fullName>
    </alternativeName>
    <alternativeName>
        <fullName evidence="3">Exonuclease V subunit RecD</fullName>
        <shortName evidence="3">ExoV subunit RecD</shortName>
    </alternativeName>
    <alternativeName>
        <fullName evidence="3">Helicase/nuclease RecBCD subunit RecD</fullName>
    </alternativeName>
</protein>
<gene>
    <name evidence="3" type="primary">recD</name>
    <name evidence="5" type="ORF">BFG52_01590</name>
</gene>
<evidence type="ECO:0000256" key="2">
    <source>
        <dbReference type="ARBA" id="ARBA00022840"/>
    </source>
</evidence>
<evidence type="ECO:0000259" key="4">
    <source>
        <dbReference type="Pfam" id="PF13538"/>
    </source>
</evidence>
<feature type="domain" description="UvrD-like helicase C-terminal" evidence="4">
    <location>
        <begin position="509"/>
        <end position="554"/>
    </location>
</feature>
<dbReference type="GO" id="GO:0008854">
    <property type="term" value="F:exodeoxyribonuclease V activity"/>
    <property type="evidence" value="ECO:0007669"/>
    <property type="project" value="InterPro"/>
</dbReference>
<keyword evidence="6" id="KW-1185">Reference proteome</keyword>
<organism evidence="5 6">
    <name type="scientific">Acinetobacter larvae</name>
    <dbReference type="NCBI Taxonomy" id="1789224"/>
    <lineage>
        <taxon>Bacteria</taxon>
        <taxon>Pseudomonadati</taxon>
        <taxon>Pseudomonadota</taxon>
        <taxon>Gammaproteobacteria</taxon>
        <taxon>Moraxellales</taxon>
        <taxon>Moraxellaceae</taxon>
        <taxon>Acinetobacter</taxon>
    </lineage>
</organism>
<reference evidence="5 6" key="1">
    <citation type="submission" date="2016-08" db="EMBL/GenBank/DDBJ databases">
        <authorList>
            <person name="Seilhamer J.J."/>
        </authorList>
    </citation>
    <scope>NUCLEOTIDE SEQUENCE [LARGE SCALE GENOMIC DNA]</scope>
    <source>
        <strain evidence="5 6">BRTC-1</strain>
    </source>
</reference>
<accession>A0A1B2LW47</accession>
<dbReference type="STRING" id="1789224.BFG52_01590"/>
<sequence length="590" mass="65334">MENKADLPESCPAWIESWSNYLLQCTADQASWSEQTRQIIQQLLLASTQGDSCIALALGGGESLKHLLVSAQQAEQQVAPFVYDHQYLYLYRYWRLQQRLAAQITAILQQAVDAVPLQGFEDILTDPYQLQALQQVCQHPLTLITGGPGTGKTYTLARIIAVLHHRIDHLRVAMAAPTGKAAQRMKEALQASLADQALAKLGLDVSALQQQETLTIHRLLGMGKNTPPRYHRQRPLPYDVVVIDEASMLDLQLATLLFEAIPAHCRLILLGDAQQLASVDVGAVLADLQQAQCLAAYRVNLQTSRRFKGDALIGKMAAFIQAQQDDLNTQQRLAAFTQSIVSESTLQAVALSATMQDVIQLQYVQNNPSAEQLSAYYDQLAMGYQQYFQALKVYLQQPQQAQAQQAVLDAFADYRMLCAVRHGRFGLAELNRQIQNRLFQYLAPTLSPAEWYVGRPVMVTRNDAQLGLSNGDIGICLQHPQDATQLAVYFPHLDSWISAARLPQSIETAFVMTIHKSQGSEFRHVAVTFDAAAQRLLSRELLYTAITRAKSVVSLLVDAETFAQSLAIASCRQSGLVDLLDSMMLDSSAP</sequence>
<dbReference type="GO" id="GO:0009338">
    <property type="term" value="C:exodeoxyribonuclease V complex"/>
    <property type="evidence" value="ECO:0007669"/>
    <property type="project" value="InterPro"/>
</dbReference>
<dbReference type="GO" id="GO:0043139">
    <property type="term" value="F:5'-3' DNA helicase activity"/>
    <property type="evidence" value="ECO:0007669"/>
    <property type="project" value="UniProtKB-UniRule"/>
</dbReference>
<dbReference type="EC" id="5.6.2.3" evidence="3"/>
<dbReference type="CDD" id="cd18809">
    <property type="entry name" value="SF1_C_RecD"/>
    <property type="match status" value="1"/>
</dbReference>
<dbReference type="PANTHER" id="PTHR43788:SF6">
    <property type="entry name" value="DNA HELICASE B"/>
    <property type="match status" value="1"/>
</dbReference>
<name>A0A1B2LW47_9GAMM</name>
<dbReference type="RefSeq" id="WP_067551705.1">
    <property type="nucleotide sequence ID" value="NZ_CP016895.1"/>
</dbReference>
<keyword evidence="3" id="KW-0413">Isomerase</keyword>
<keyword evidence="3" id="KW-0540">Nuclease</keyword>
<feature type="binding site" evidence="3">
    <location>
        <begin position="146"/>
        <end position="153"/>
    </location>
    <ligand>
        <name>ATP</name>
        <dbReference type="ChEBI" id="CHEBI:30616"/>
    </ligand>
</feature>
<evidence type="ECO:0000313" key="6">
    <source>
        <dbReference type="Proteomes" id="UP000093391"/>
    </source>
</evidence>
<evidence type="ECO:0000256" key="3">
    <source>
        <dbReference type="HAMAP-Rule" id="MF_01487"/>
    </source>
</evidence>
<comment type="similarity">
    <text evidence="3">Belongs to the RecD family.</text>
</comment>
<keyword evidence="3" id="KW-0269">Exonuclease</keyword>
<keyword evidence="2 3" id="KW-0067">ATP-binding</keyword>
<keyword evidence="3" id="KW-0234">DNA repair</keyword>
<dbReference type="GO" id="GO:0016887">
    <property type="term" value="F:ATP hydrolysis activity"/>
    <property type="evidence" value="ECO:0007669"/>
    <property type="project" value="RHEA"/>
</dbReference>
<dbReference type="EMBL" id="CP016895">
    <property type="protein sequence ID" value="AOA57172.1"/>
    <property type="molecule type" value="Genomic_DNA"/>
</dbReference>
<keyword evidence="3" id="KW-0227">DNA damage</keyword>
<evidence type="ECO:0000256" key="1">
    <source>
        <dbReference type="ARBA" id="ARBA00022741"/>
    </source>
</evidence>
<dbReference type="OrthoDB" id="9803432at2"/>
<dbReference type="GO" id="GO:0005524">
    <property type="term" value="F:ATP binding"/>
    <property type="evidence" value="ECO:0007669"/>
    <property type="project" value="UniProtKB-UniRule"/>
</dbReference>
<comment type="miscellaneous">
    <text evidence="3">In the RecBCD complex, RecB has a slow 3'-5' helicase, an exonuclease activity and loads RecA onto ssDNA, RecD has a fast 5'-3' helicase activity, while RecC stimulates the ATPase and processivity of the RecB helicase and contributes to recognition of the Chi site.</text>
</comment>
<dbReference type="NCBIfam" id="TIGR01447">
    <property type="entry name" value="recD"/>
    <property type="match status" value="1"/>
</dbReference>
<comment type="function">
    <text evidence="3">A helicase/nuclease that prepares dsDNA breaks (DSB) for recombinational DNA repair. Binds to DSBs and unwinds DNA via a highly rapid and processive ATP-dependent bidirectional helicase activity. Unwinds dsDNA until it encounters a Chi (crossover hotspot instigator) sequence from the 3' direction. Cuts ssDNA a few nucleotides 3' to the Chi site. The properties and activities of the enzyme are changed at Chi. The Chi-altered holoenzyme produces a long 3'-ssDNA overhang and facilitates RecA-binding to the ssDNA for homologous DNA recombination and repair. Holoenzyme degrades any linearized DNA that is unable to undergo homologous recombination. In the holoenzyme this subunit has ssDNA-dependent ATPase and 5'-3' helicase activity. When added to pre-assembled RecBC greatly stimulates nuclease activity and augments holoenzyme processivity. Negatively regulates the RecA-loading ability of RecBCD.</text>
</comment>
<keyword evidence="3" id="KW-0238">DNA-binding</keyword>
<dbReference type="InterPro" id="IPR050534">
    <property type="entry name" value="Coronavir_polyprotein_1ab"/>
</dbReference>
<comment type="catalytic activity">
    <reaction evidence="3">
        <text>ATP + H2O = ADP + phosphate + H(+)</text>
        <dbReference type="Rhea" id="RHEA:13065"/>
        <dbReference type="ChEBI" id="CHEBI:15377"/>
        <dbReference type="ChEBI" id="CHEBI:15378"/>
        <dbReference type="ChEBI" id="CHEBI:30616"/>
        <dbReference type="ChEBI" id="CHEBI:43474"/>
        <dbReference type="ChEBI" id="CHEBI:456216"/>
        <dbReference type="EC" id="5.6.2.3"/>
    </reaction>
</comment>
<dbReference type="GO" id="GO:0017116">
    <property type="term" value="F:single-stranded DNA helicase activity"/>
    <property type="evidence" value="ECO:0007669"/>
    <property type="project" value="TreeGrafter"/>
</dbReference>
<dbReference type="GO" id="GO:0003677">
    <property type="term" value="F:DNA binding"/>
    <property type="evidence" value="ECO:0007669"/>
    <property type="project" value="UniProtKB-UniRule"/>
</dbReference>
<comment type="subunit">
    <text evidence="3">Heterotrimer of RecB, RecC and RecD. All subunits contribute to DNA-binding.</text>
</comment>
<keyword evidence="1 3" id="KW-0547">Nucleotide-binding</keyword>
<dbReference type="Pfam" id="PF13538">
    <property type="entry name" value="UvrD_C_2"/>
    <property type="match status" value="1"/>
</dbReference>
<dbReference type="HAMAP" id="MF_01487">
    <property type="entry name" value="RecD"/>
    <property type="match status" value="1"/>
</dbReference>
<dbReference type="Pfam" id="PF13245">
    <property type="entry name" value="AAA_19"/>
    <property type="match status" value="1"/>
</dbReference>
<dbReference type="Proteomes" id="UP000093391">
    <property type="component" value="Chromosome"/>
</dbReference>
<dbReference type="CDD" id="cd17933">
    <property type="entry name" value="DEXSc_RecD-like"/>
    <property type="match status" value="1"/>
</dbReference>
<dbReference type="InterPro" id="IPR006344">
    <property type="entry name" value="RecD"/>
</dbReference>
<dbReference type="AlphaFoldDB" id="A0A1B2LW47"/>
<dbReference type="KEGG" id="ala:BFG52_01590"/>
<dbReference type="SUPFAM" id="SSF52540">
    <property type="entry name" value="P-loop containing nucleoside triphosphate hydrolases"/>
    <property type="match status" value="1"/>
</dbReference>
<dbReference type="GO" id="GO:0000724">
    <property type="term" value="P:double-strand break repair via homologous recombination"/>
    <property type="evidence" value="ECO:0007669"/>
    <property type="project" value="UniProtKB-UniRule"/>
</dbReference>
<keyword evidence="3" id="KW-0347">Helicase</keyword>
<keyword evidence="3" id="KW-0378">Hydrolase</keyword>
<evidence type="ECO:0000313" key="5">
    <source>
        <dbReference type="EMBL" id="AOA57172.1"/>
    </source>
</evidence>
<dbReference type="InterPro" id="IPR027417">
    <property type="entry name" value="P-loop_NTPase"/>
</dbReference>